<keyword evidence="2" id="KW-1185">Reference proteome</keyword>
<organism evidence="1 2">
    <name type="scientific">Cupriavidus pinatubonensis</name>
    <dbReference type="NCBI Taxonomy" id="248026"/>
    <lineage>
        <taxon>Bacteria</taxon>
        <taxon>Pseudomonadati</taxon>
        <taxon>Pseudomonadota</taxon>
        <taxon>Betaproteobacteria</taxon>
        <taxon>Burkholderiales</taxon>
        <taxon>Burkholderiaceae</taxon>
        <taxon>Cupriavidus</taxon>
    </lineage>
</organism>
<gene>
    <name evidence="1" type="ORF">LMG23994_05093</name>
</gene>
<proteinExistence type="predicted"/>
<sequence>MPIKFGSALYSKLNRKTPYWTLPNVANHPLVFAIADFHEPQSMTWSSSALFKYLYGAEHEFAYDEHGQLIISALKIENHEYNGKVIPSGFFFLPGAENVSAVLFSSSGTLSKFNRMGRLAGFGIPNLRIIRSGVCHHHDPNAALPRPFVREVEPGKCSETWAEGLSMYHNPNAKYPVASAMFPSIAHHWFKDGQIVSTLPEFHPYSSMTLNLHITDKPGDNQHVA</sequence>
<evidence type="ECO:0000313" key="1">
    <source>
        <dbReference type="EMBL" id="CAG9183237.1"/>
    </source>
</evidence>
<accession>A0ABN7ZGP8</accession>
<comment type="caution">
    <text evidence="1">The sequence shown here is derived from an EMBL/GenBank/DDBJ whole genome shotgun (WGS) entry which is preliminary data.</text>
</comment>
<dbReference type="Proteomes" id="UP000701702">
    <property type="component" value="Unassembled WGS sequence"/>
</dbReference>
<reference evidence="1 2" key="1">
    <citation type="submission" date="2021-08" db="EMBL/GenBank/DDBJ databases">
        <authorList>
            <person name="Peeters C."/>
        </authorList>
    </citation>
    <scope>NUCLEOTIDE SEQUENCE [LARGE SCALE GENOMIC DNA]</scope>
    <source>
        <strain evidence="1 2">LMG 23994</strain>
    </source>
</reference>
<dbReference type="EMBL" id="CAJZAF010000034">
    <property type="protein sequence ID" value="CAG9183237.1"/>
    <property type="molecule type" value="Genomic_DNA"/>
</dbReference>
<evidence type="ECO:0000313" key="2">
    <source>
        <dbReference type="Proteomes" id="UP000701702"/>
    </source>
</evidence>
<protein>
    <submittedName>
        <fullName evidence="1">Uncharacterized protein</fullName>
    </submittedName>
</protein>
<name>A0ABN7ZGP8_9BURK</name>